<dbReference type="PRINTS" id="PR00069">
    <property type="entry name" value="ALDKETRDTASE"/>
</dbReference>
<dbReference type="InterPro" id="IPR018170">
    <property type="entry name" value="Aldo/ket_reductase_CS"/>
</dbReference>
<dbReference type="InterPro" id="IPR020471">
    <property type="entry name" value="AKR"/>
</dbReference>
<comment type="caution">
    <text evidence="2">The sequence shown here is derived from an EMBL/GenBank/DDBJ whole genome shotgun (WGS) entry which is preliminary data.</text>
</comment>
<organism evidence="2 3">
    <name type="scientific">Carboxylicivirga mesophila</name>
    <dbReference type="NCBI Taxonomy" id="1166478"/>
    <lineage>
        <taxon>Bacteria</taxon>
        <taxon>Pseudomonadati</taxon>
        <taxon>Bacteroidota</taxon>
        <taxon>Bacteroidia</taxon>
        <taxon>Marinilabiliales</taxon>
        <taxon>Marinilabiliaceae</taxon>
        <taxon>Carboxylicivirga</taxon>
    </lineage>
</organism>
<protein>
    <submittedName>
        <fullName evidence="2">Aldo/keto reductase</fullName>
    </submittedName>
</protein>
<feature type="domain" description="NADP-dependent oxidoreductase" evidence="1">
    <location>
        <begin position="27"/>
        <end position="306"/>
    </location>
</feature>
<dbReference type="EMBL" id="JAGUCN010000017">
    <property type="protein sequence ID" value="MBS2212680.1"/>
    <property type="molecule type" value="Genomic_DNA"/>
</dbReference>
<sequence length="338" mass="38207">MEKDYSPINTNSVPVKRLKTGDEIPVIGLGTFGSDRFTSEQIANAVKEAISIGYRHIDCAEVYGNEKEIGKALKEVFDEGICKREELFITGKVWNNRHGEVVLACQESLDNLQLDYLDMYLVHWPFPNYHAPGCDGDSRNPDSKPFSVQEFLDTWKQMESLVATQKVKNIGTSNMTVAKFEKVLPLMKILPAVNEMEIHPCFQQRELFEYCLKKGIQPIGYMPIGSPNRPLRDKAEGDSIDIEMPQIKAVAEKHGVHPAVICIKWAIKNGHITIPFSTNKDKFYNNLKASFDNPLTDDEYASINTCECGSRLVKGQVFLWEGANDWKDLWDENGVIVS</sequence>
<keyword evidence="3" id="KW-1185">Reference proteome</keyword>
<reference evidence="2 3" key="1">
    <citation type="journal article" date="2014" name="Int. J. Syst. Evol. Microbiol.">
        <title>Carboxylicivirga gen. nov. in the family Marinilabiliaceae with two novel species, Carboxylicivirga mesophila sp. nov. and Carboxylicivirga taeanensis sp. nov., and reclassification of Cytophaga fermentans as Saccharicrinis fermentans gen. nov., comb. nov.</title>
        <authorList>
            <person name="Yang S.H."/>
            <person name="Seo H.S."/>
            <person name="Woo J.H."/>
            <person name="Oh H.M."/>
            <person name="Jang H."/>
            <person name="Lee J.H."/>
            <person name="Kim S.J."/>
            <person name="Kwon K.K."/>
        </authorList>
    </citation>
    <scope>NUCLEOTIDE SEQUENCE [LARGE SCALE GENOMIC DNA]</scope>
    <source>
        <strain evidence="2 3">JCM 18290</strain>
    </source>
</reference>
<evidence type="ECO:0000313" key="3">
    <source>
        <dbReference type="Proteomes" id="UP000721861"/>
    </source>
</evidence>
<name>A0ABS5KCF8_9BACT</name>
<dbReference type="InterPro" id="IPR023210">
    <property type="entry name" value="NADP_OxRdtase_dom"/>
</dbReference>
<dbReference type="PROSITE" id="PS00798">
    <property type="entry name" value="ALDOKETO_REDUCTASE_1"/>
    <property type="match status" value="1"/>
</dbReference>
<dbReference type="PANTHER" id="PTHR11732">
    <property type="entry name" value="ALDO/KETO REDUCTASE"/>
    <property type="match status" value="1"/>
</dbReference>
<dbReference type="Pfam" id="PF00248">
    <property type="entry name" value="Aldo_ket_red"/>
    <property type="match status" value="1"/>
</dbReference>
<dbReference type="Gene3D" id="3.20.20.100">
    <property type="entry name" value="NADP-dependent oxidoreductase domain"/>
    <property type="match status" value="1"/>
</dbReference>
<dbReference type="Proteomes" id="UP000721861">
    <property type="component" value="Unassembled WGS sequence"/>
</dbReference>
<gene>
    <name evidence="2" type="ORF">KEM09_14775</name>
</gene>
<evidence type="ECO:0000313" key="2">
    <source>
        <dbReference type="EMBL" id="MBS2212680.1"/>
    </source>
</evidence>
<evidence type="ECO:0000259" key="1">
    <source>
        <dbReference type="Pfam" id="PF00248"/>
    </source>
</evidence>
<dbReference type="InterPro" id="IPR036812">
    <property type="entry name" value="NAD(P)_OxRdtase_dom_sf"/>
</dbReference>
<dbReference type="SUPFAM" id="SSF51430">
    <property type="entry name" value="NAD(P)-linked oxidoreductase"/>
    <property type="match status" value="1"/>
</dbReference>
<dbReference type="PIRSF" id="PIRSF000097">
    <property type="entry name" value="AKR"/>
    <property type="match status" value="1"/>
</dbReference>
<accession>A0ABS5KCF8</accession>
<dbReference type="CDD" id="cd19071">
    <property type="entry name" value="AKR_AKR1-5-like"/>
    <property type="match status" value="1"/>
</dbReference>
<proteinExistence type="predicted"/>